<organism evidence="1 2">
    <name type="scientific">Flavobacterium arundinis</name>
    <dbReference type="NCBI Taxonomy" id="3139143"/>
    <lineage>
        <taxon>Bacteria</taxon>
        <taxon>Pseudomonadati</taxon>
        <taxon>Bacteroidota</taxon>
        <taxon>Flavobacteriia</taxon>
        <taxon>Flavobacteriales</taxon>
        <taxon>Flavobacteriaceae</taxon>
        <taxon>Flavobacterium</taxon>
    </lineage>
</organism>
<proteinExistence type="predicted"/>
<evidence type="ECO:0000313" key="1">
    <source>
        <dbReference type="EMBL" id="MEL1245492.1"/>
    </source>
</evidence>
<reference evidence="1 2" key="1">
    <citation type="submission" date="2024-04" db="EMBL/GenBank/DDBJ databases">
        <title>Flavobacterium sp. DGU11 16S ribosomal RNA gene Genome sequencing and assembly.</title>
        <authorList>
            <person name="Park S."/>
        </authorList>
    </citation>
    <scope>NUCLEOTIDE SEQUENCE [LARGE SCALE GENOMIC DNA]</scope>
    <source>
        <strain evidence="1 2">DGU11</strain>
    </source>
</reference>
<dbReference type="Proteomes" id="UP001464555">
    <property type="component" value="Unassembled WGS sequence"/>
</dbReference>
<sequence length="153" mass="18616">MSHTKPFHRNYRPVIESTNSGYSDWAYIIDHSYSQNPHHYTRAFLIIQEDILKLFQYIEPADINELTYSFRIHEILMRTCIEIEANFKAILKENNYKPTKFHKNKTELRLEKEWKLHDFSKVNKTHHLDDYSIQLPFWKGNNNVRKPFFRVEN</sequence>
<dbReference type="RefSeq" id="WP_341697790.1">
    <property type="nucleotide sequence ID" value="NZ_JBBYHR010000008.1"/>
</dbReference>
<gene>
    <name evidence="1" type="ORF">AAEO56_14555</name>
</gene>
<keyword evidence="2" id="KW-1185">Reference proteome</keyword>
<accession>A0ABU9HZA5</accession>
<comment type="caution">
    <text evidence="1">The sequence shown here is derived from an EMBL/GenBank/DDBJ whole genome shotgun (WGS) entry which is preliminary data.</text>
</comment>
<name>A0ABU9HZA5_9FLAO</name>
<evidence type="ECO:0000313" key="2">
    <source>
        <dbReference type="Proteomes" id="UP001464555"/>
    </source>
</evidence>
<protein>
    <submittedName>
        <fullName evidence="1">Uncharacterized protein</fullName>
    </submittedName>
</protein>
<dbReference type="EMBL" id="JBBYHR010000008">
    <property type="protein sequence ID" value="MEL1245492.1"/>
    <property type="molecule type" value="Genomic_DNA"/>
</dbReference>